<organism evidence="1 2">
    <name type="scientific">Rhizobium grahamii</name>
    <dbReference type="NCBI Taxonomy" id="1120045"/>
    <lineage>
        <taxon>Bacteria</taxon>
        <taxon>Pseudomonadati</taxon>
        <taxon>Pseudomonadota</taxon>
        <taxon>Alphaproteobacteria</taxon>
        <taxon>Hyphomicrobiales</taxon>
        <taxon>Rhizobiaceae</taxon>
        <taxon>Rhizobium/Agrobacterium group</taxon>
        <taxon>Rhizobium</taxon>
    </lineage>
</organism>
<dbReference type="OrthoDB" id="8402107at2"/>
<accession>A0A370KKG2</accession>
<evidence type="ECO:0000313" key="2">
    <source>
        <dbReference type="Proteomes" id="UP000254939"/>
    </source>
</evidence>
<gene>
    <name evidence="1" type="ORF">B5K06_21535</name>
</gene>
<dbReference type="RefSeq" id="WP_016557343.1">
    <property type="nucleotide sequence ID" value="NZ_KZ857264.1"/>
</dbReference>
<dbReference type="EMBL" id="NAAC01000022">
    <property type="protein sequence ID" value="RDJ07919.1"/>
    <property type="molecule type" value="Genomic_DNA"/>
</dbReference>
<dbReference type="Proteomes" id="UP000254939">
    <property type="component" value="Unassembled WGS sequence"/>
</dbReference>
<proteinExistence type="predicted"/>
<sequence length="70" mass="8078">MTEDLYELSYSLAALQKQYCLNRGEARRLMASFGNHQKEMDRLLAARGRTQRHRAREIRTPVAKVPFGIG</sequence>
<evidence type="ECO:0000313" key="1">
    <source>
        <dbReference type="EMBL" id="RDJ07919.1"/>
    </source>
</evidence>
<comment type="caution">
    <text evidence="1">The sequence shown here is derived from an EMBL/GenBank/DDBJ whole genome shotgun (WGS) entry which is preliminary data.</text>
</comment>
<dbReference type="AlphaFoldDB" id="A0A370KKG2"/>
<protein>
    <submittedName>
        <fullName evidence="1">Uncharacterized protein</fullName>
    </submittedName>
</protein>
<reference evidence="1 2" key="1">
    <citation type="submission" date="2017-03" db="EMBL/GenBank/DDBJ databases">
        <title>Genome analysis of Rhizobial strains effectives or ineffectives for nitrogen fixation isolated from bean seeds.</title>
        <authorList>
            <person name="Peralta H."/>
            <person name="Aguilar-Vera A."/>
            <person name="Mora Y."/>
            <person name="Vargas-Lagunas C."/>
            <person name="Girard L."/>
            <person name="Mora J."/>
        </authorList>
    </citation>
    <scope>NUCLEOTIDE SEQUENCE [LARGE SCALE GENOMIC DNA]</scope>
    <source>
        <strain evidence="1 2">CCGM3</strain>
    </source>
</reference>
<name>A0A370KKG2_9HYPH</name>